<name>A0A7R8XEW1_9CRUS</name>
<protein>
    <recommendedName>
        <fullName evidence="3">AIG1-type G domain-containing protein</fullName>
    </recommendedName>
</protein>
<gene>
    <name evidence="1" type="ORF">DSTB1V02_LOCUS4861</name>
</gene>
<sequence length="407" mass="45825">MSPGDPTMGDEEGKERLHEELKGSNHVIEGKDLPTYLLPFQEVSTNRYRLGEDHEDDRCLNVILLGVTGSGIMVPWEKKKIVWNVLALFVAGKSMLEEAMGNYVLGVDFQDPYRFQVKKEHGPTASITSYTFFTRDKQKIPCPITIIDTPGFQKGTPEEDQRLMEDIRDFIHSNYPLGIHAVAYVVPVSQGRLTAEQKMVLENMAEVLEEEFSNNSYLFCTFADGKLIPVLESLKESRLAFKSNFPVNSSAYFAKENEEQESSEDDGRRKSETNVRSINELLWKVTTDSIQEFIQAIQMNNPIQVREPEDPSEKKDEVITIEDASHPPGVAGESVPLLSGTSNGEGSARPTGRNLALPEGGESFLNRLRHFVIQGFKTLFNWIPEFGGFYPLCNLRAVRERPDTDIA</sequence>
<evidence type="ECO:0000313" key="2">
    <source>
        <dbReference type="Proteomes" id="UP000677054"/>
    </source>
</evidence>
<accession>A0A7R8XEW1</accession>
<reference evidence="1" key="1">
    <citation type="submission" date="2020-11" db="EMBL/GenBank/DDBJ databases">
        <authorList>
            <person name="Tran Van P."/>
        </authorList>
    </citation>
    <scope>NUCLEOTIDE SEQUENCE</scope>
</reference>
<dbReference type="PANTHER" id="PTHR32046">
    <property type="entry name" value="G DOMAIN-CONTAINING PROTEIN"/>
    <property type="match status" value="1"/>
</dbReference>
<dbReference type="Proteomes" id="UP000677054">
    <property type="component" value="Unassembled WGS sequence"/>
</dbReference>
<dbReference type="EMBL" id="CAJPEV010000750">
    <property type="protein sequence ID" value="CAG0888222.1"/>
    <property type="molecule type" value="Genomic_DNA"/>
</dbReference>
<dbReference type="EMBL" id="LR900267">
    <property type="protein sequence ID" value="CAD7244983.1"/>
    <property type="molecule type" value="Genomic_DNA"/>
</dbReference>
<evidence type="ECO:0008006" key="3">
    <source>
        <dbReference type="Google" id="ProtNLM"/>
    </source>
</evidence>
<organism evidence="1">
    <name type="scientific">Darwinula stevensoni</name>
    <dbReference type="NCBI Taxonomy" id="69355"/>
    <lineage>
        <taxon>Eukaryota</taxon>
        <taxon>Metazoa</taxon>
        <taxon>Ecdysozoa</taxon>
        <taxon>Arthropoda</taxon>
        <taxon>Crustacea</taxon>
        <taxon>Oligostraca</taxon>
        <taxon>Ostracoda</taxon>
        <taxon>Podocopa</taxon>
        <taxon>Podocopida</taxon>
        <taxon>Darwinulocopina</taxon>
        <taxon>Darwinuloidea</taxon>
        <taxon>Darwinulidae</taxon>
        <taxon>Darwinula</taxon>
    </lineage>
</organism>
<proteinExistence type="predicted"/>
<dbReference type="Gene3D" id="3.40.50.300">
    <property type="entry name" value="P-loop containing nucleotide triphosphate hydrolases"/>
    <property type="match status" value="1"/>
</dbReference>
<keyword evidence="2" id="KW-1185">Reference proteome</keyword>
<dbReference type="SUPFAM" id="SSF52540">
    <property type="entry name" value="P-loop containing nucleoside triphosphate hydrolases"/>
    <property type="match status" value="1"/>
</dbReference>
<dbReference type="PANTHER" id="PTHR32046:SF14">
    <property type="match status" value="1"/>
</dbReference>
<evidence type="ECO:0000313" key="1">
    <source>
        <dbReference type="EMBL" id="CAD7244983.1"/>
    </source>
</evidence>
<dbReference type="AlphaFoldDB" id="A0A7R8XEW1"/>
<dbReference type="InterPro" id="IPR027417">
    <property type="entry name" value="P-loop_NTPase"/>
</dbReference>